<evidence type="ECO:0000256" key="6">
    <source>
        <dbReference type="ARBA" id="ARBA00023136"/>
    </source>
</evidence>
<accession>A0A7J0E9Q1</accession>
<organism evidence="9 10">
    <name type="scientific">Actinidia rufa</name>
    <dbReference type="NCBI Taxonomy" id="165716"/>
    <lineage>
        <taxon>Eukaryota</taxon>
        <taxon>Viridiplantae</taxon>
        <taxon>Streptophyta</taxon>
        <taxon>Embryophyta</taxon>
        <taxon>Tracheophyta</taxon>
        <taxon>Spermatophyta</taxon>
        <taxon>Magnoliopsida</taxon>
        <taxon>eudicotyledons</taxon>
        <taxon>Gunneridae</taxon>
        <taxon>Pentapetalae</taxon>
        <taxon>asterids</taxon>
        <taxon>Ericales</taxon>
        <taxon>Actinidiaceae</taxon>
        <taxon>Actinidia</taxon>
    </lineage>
</organism>
<evidence type="ECO:0000256" key="3">
    <source>
        <dbReference type="ARBA" id="ARBA00022692"/>
    </source>
</evidence>
<name>A0A7J0E9Q1_9ERIC</name>
<dbReference type="Proteomes" id="UP000585474">
    <property type="component" value="Unassembled WGS sequence"/>
</dbReference>
<keyword evidence="2" id="KW-0813">Transport</keyword>
<dbReference type="Gene3D" id="1.20.1560.10">
    <property type="entry name" value="ABC transporter type 1, transmembrane domain"/>
    <property type="match status" value="1"/>
</dbReference>
<evidence type="ECO:0000256" key="4">
    <source>
        <dbReference type="ARBA" id="ARBA00022737"/>
    </source>
</evidence>
<dbReference type="InterPro" id="IPR036640">
    <property type="entry name" value="ABC1_TM_sf"/>
</dbReference>
<proteinExistence type="inferred from homology"/>
<dbReference type="PANTHER" id="PTHR45136">
    <property type="entry name" value="ABC TRANSPORTER DOMAIN-CONTAINING PROTEIN"/>
    <property type="match status" value="1"/>
</dbReference>
<keyword evidence="10" id="KW-1185">Reference proteome</keyword>
<protein>
    <submittedName>
        <fullName evidence="9">Uncharacterized protein</fullName>
    </submittedName>
</protein>
<dbReference type="OrthoDB" id="6500128at2759"/>
<dbReference type="GO" id="GO:0016020">
    <property type="term" value="C:membrane"/>
    <property type="evidence" value="ECO:0007669"/>
    <property type="project" value="InterPro"/>
</dbReference>
<evidence type="ECO:0000256" key="7">
    <source>
        <dbReference type="ARBA" id="ARBA00023180"/>
    </source>
</evidence>
<sequence length="81" mass="8521">MHMDRVDALLMALGFLGAIGQGLSIPVTLLATIEIMNNIGGASTLAADVFTHNINKNAVFVCYVACGQWAACFLGGFFSLI</sequence>
<keyword evidence="7" id="KW-0325">Glycoprotein</keyword>
<dbReference type="GO" id="GO:0005524">
    <property type="term" value="F:ATP binding"/>
    <property type="evidence" value="ECO:0007669"/>
    <property type="project" value="InterPro"/>
</dbReference>
<reference evidence="9 10" key="1">
    <citation type="submission" date="2019-07" db="EMBL/GenBank/DDBJ databases">
        <title>De Novo Assembly of kiwifruit Actinidia rufa.</title>
        <authorList>
            <person name="Sugita-Konishi S."/>
            <person name="Sato K."/>
            <person name="Mori E."/>
            <person name="Abe Y."/>
            <person name="Kisaki G."/>
            <person name="Hamano K."/>
            <person name="Suezawa K."/>
            <person name="Otani M."/>
            <person name="Fukuda T."/>
            <person name="Manabe T."/>
            <person name="Gomi K."/>
            <person name="Tabuchi M."/>
            <person name="Akimitsu K."/>
            <person name="Kataoka I."/>
        </authorList>
    </citation>
    <scope>NUCLEOTIDE SEQUENCE [LARGE SCALE GENOMIC DNA]</scope>
    <source>
        <strain evidence="10">cv. Fuchu</strain>
    </source>
</reference>
<evidence type="ECO:0000256" key="8">
    <source>
        <dbReference type="SAM" id="Phobius"/>
    </source>
</evidence>
<keyword evidence="6 8" id="KW-0472">Membrane</keyword>
<evidence type="ECO:0000256" key="5">
    <source>
        <dbReference type="ARBA" id="ARBA00022989"/>
    </source>
</evidence>
<evidence type="ECO:0000256" key="1">
    <source>
        <dbReference type="ARBA" id="ARBA00007577"/>
    </source>
</evidence>
<keyword evidence="3 8" id="KW-0812">Transmembrane</keyword>
<dbReference type="PANTHER" id="PTHR45136:SF2">
    <property type="entry name" value="ABC TRANSPORTER DOMAIN-CONTAINING PROTEIN"/>
    <property type="match status" value="1"/>
</dbReference>
<evidence type="ECO:0000313" key="9">
    <source>
        <dbReference type="EMBL" id="GFY83042.1"/>
    </source>
</evidence>
<evidence type="ECO:0000256" key="2">
    <source>
        <dbReference type="ARBA" id="ARBA00022448"/>
    </source>
</evidence>
<dbReference type="AlphaFoldDB" id="A0A7J0E9Q1"/>
<keyword evidence="4" id="KW-0677">Repeat</keyword>
<comment type="caution">
    <text evidence="9">The sequence shown here is derived from an EMBL/GenBank/DDBJ whole genome shotgun (WGS) entry which is preliminary data.</text>
</comment>
<gene>
    <name evidence="9" type="ORF">Acr_02g0012820</name>
</gene>
<keyword evidence="5 8" id="KW-1133">Transmembrane helix</keyword>
<comment type="similarity">
    <text evidence="1">Belongs to the ABC transporter superfamily. ABCB family. Multidrug resistance exporter (TC 3.A.1.201) subfamily.</text>
</comment>
<dbReference type="EMBL" id="BJWL01000002">
    <property type="protein sequence ID" value="GFY83042.1"/>
    <property type="molecule type" value="Genomic_DNA"/>
</dbReference>
<evidence type="ECO:0000313" key="10">
    <source>
        <dbReference type="Proteomes" id="UP000585474"/>
    </source>
</evidence>
<feature type="transmembrane region" description="Helical" evidence="8">
    <location>
        <begin position="58"/>
        <end position="80"/>
    </location>
</feature>